<evidence type="ECO:0000259" key="8">
    <source>
        <dbReference type="Pfam" id="PF16875"/>
    </source>
</evidence>
<feature type="domain" description="Nitrogen regulatory protein areA GATA-like" evidence="6">
    <location>
        <begin position="102"/>
        <end position="133"/>
    </location>
</feature>
<dbReference type="PRINTS" id="PR00743">
    <property type="entry name" value="GLHYDRLASE36"/>
</dbReference>
<dbReference type="InterPro" id="IPR013780">
    <property type="entry name" value="Glyco_hydro_b"/>
</dbReference>
<evidence type="ECO:0000256" key="5">
    <source>
        <dbReference type="SAM" id="MobiDB-lite"/>
    </source>
</evidence>
<dbReference type="InterPro" id="IPR002252">
    <property type="entry name" value="Glyco_hydro_36"/>
</dbReference>
<dbReference type="InterPro" id="IPR038417">
    <property type="entry name" value="Alpga-gal_N_sf"/>
</dbReference>
<feature type="domain" description="Glycosyl hydrolase family 36 C-terminal" evidence="7">
    <location>
        <begin position="878"/>
        <end position="977"/>
    </location>
</feature>
<evidence type="ECO:0000256" key="2">
    <source>
        <dbReference type="ARBA" id="ARBA00012755"/>
    </source>
</evidence>
<name>A0A291B0A1_GRALE</name>
<organism evidence="9">
    <name type="scientific">Gracilariopsis lemaneiformis</name>
    <name type="common">Red alga</name>
    <name type="synonym">Gracilaria lemaneiformis</name>
    <dbReference type="NCBI Taxonomy" id="2782"/>
    <lineage>
        <taxon>Eukaryota</taxon>
        <taxon>Rhodophyta</taxon>
        <taxon>Florideophyceae</taxon>
        <taxon>Rhodymeniophycidae</taxon>
        <taxon>Gracilariales</taxon>
        <taxon>Gracilariaceae</taxon>
        <taxon>Gracilariopsis</taxon>
    </lineage>
</organism>
<feature type="region of interest" description="Disordered" evidence="5">
    <location>
        <begin position="220"/>
        <end position="258"/>
    </location>
</feature>
<evidence type="ECO:0000259" key="7">
    <source>
        <dbReference type="Pfam" id="PF16874"/>
    </source>
</evidence>
<evidence type="ECO:0000256" key="3">
    <source>
        <dbReference type="ARBA" id="ARBA00022801"/>
    </source>
</evidence>
<keyword evidence="3" id="KW-0378">Hydrolase</keyword>
<feature type="compositionally biased region" description="Low complexity" evidence="5">
    <location>
        <begin position="246"/>
        <end position="258"/>
    </location>
</feature>
<dbReference type="GO" id="GO:0016052">
    <property type="term" value="P:carbohydrate catabolic process"/>
    <property type="evidence" value="ECO:0007669"/>
    <property type="project" value="InterPro"/>
</dbReference>
<dbReference type="Pfam" id="PF16875">
    <property type="entry name" value="Glyco_hydro_36N"/>
    <property type="match status" value="1"/>
</dbReference>
<dbReference type="Gene3D" id="2.70.98.60">
    <property type="entry name" value="alpha-galactosidase from lactobacil brevis"/>
    <property type="match status" value="2"/>
</dbReference>
<dbReference type="GO" id="GO:0004557">
    <property type="term" value="F:alpha-galactosidase activity"/>
    <property type="evidence" value="ECO:0007669"/>
    <property type="project" value="UniProtKB-EC"/>
</dbReference>
<proteinExistence type="evidence at transcript level"/>
<dbReference type="EC" id="3.2.1.22" evidence="2"/>
<accession>A0A291B0A1</accession>
<evidence type="ECO:0000259" key="6">
    <source>
        <dbReference type="Pfam" id="PF08550"/>
    </source>
</evidence>
<dbReference type="SUPFAM" id="SSF51445">
    <property type="entry name" value="(Trans)glycosidases"/>
    <property type="match status" value="1"/>
</dbReference>
<evidence type="ECO:0000313" key="9">
    <source>
        <dbReference type="EMBL" id="ATE86696.1"/>
    </source>
</evidence>
<sequence length="993" mass="112460">MNASKQFKESVHDQPGIYYDGQLRLFRLRCKNSLYAFRVDDARNLEHLYWGPPLTHDDDITYLIRSHVPAPFDPKGTVSVAKIMGLDELAEIEDFQELSDKWKIYTRQHDEDDPEGDKRSRRLENASWRIWHRERNRGGDLSDPLSADAVADALKLEKRRREQSESPALDQPREPMANGAAQGRFSRPAHQPSAPGLKRGPGVVSMVNVAALGRESEFPSLTAPALDTPHARASPLQPMDRKDRLPSSSSSPKMLPKVPSTIYSPLAGSFGDLTMQEQATNWRELDPEVLGKNTKLLEFSDQGTGDYRDPSFKVIFSKDGSSVCPIEYVRHRIVDGKVMPRRMPALYTDSSEEATTLIVEMEDRLTGLRFALHYTVMHDYDIITRRTVVVNSGKDPVTLNHIYSGTFDFDAESQFYMTHLAGGWARERDVITQKLEYGTNVVKSSRGASSHQFNPHIVIHPGEEATEDRGECFGFTLVYSGNFAASCEITEYGRLRVNMGINPEGFTWYLDTKRETNTFRSPEVVMSYSNAGVGGLSRTLHRVFRERLIPRQWRYKIPPVLINTWEAAYFDVNHEIVVSIASAAAKADIEMLVLDDGWFGQRNDTRSGLGDWYPNLDKFPRGLKGIARDVNQIGLKFGIWVEPEMVSMNSDLYRAHPEWCLCVPERKLTTGRNQLVLDFSRKEVQDHIYNELHKMLNSANIEYVKWDMNRHLTEVFSQQWDRTRQGEIAHRFILGVYEVFRRLTEAFPQVLFESCSGGGGRFDAGFLYYSPQIWTSDNTDALSRSAIQYGTSLAYPCSAMGAHVSTVPNHQTHRSTPMKTRSIVAMSGTFGYELDPRTLTSDEIKEIKGYIELQKRIAPLVYEGDMYRLWSPFKSNSAAWMFVSRDQKRAVVMGINIRRIVGRLLPRLKLRGLCPNTKYEVEELCPGTLMRNNDTGAIEHVIGGVYQYGEKLHMTGKTLQNAGLPVKFIFDADSVLIAISAVPGDQSSASVLN</sequence>
<dbReference type="InterPro" id="IPR013860">
    <property type="entry name" value="AreA_GATA"/>
</dbReference>
<dbReference type="PANTHER" id="PTHR43053">
    <property type="entry name" value="GLYCOSIDASE FAMILY 31"/>
    <property type="match status" value="1"/>
</dbReference>
<reference evidence="9" key="1">
    <citation type="submission" date="2017-09" db="EMBL/GenBank/DDBJ databases">
        <title>Relationship between some gene expression in Gracilariopsis lemaneiformis and the agar yield therein.</title>
        <authorList>
            <person name="Yue C."/>
        </authorList>
    </citation>
    <scope>NUCLEOTIDE SEQUENCE</scope>
</reference>
<dbReference type="InterPro" id="IPR050985">
    <property type="entry name" value="Alpha-glycosidase_related"/>
</dbReference>
<dbReference type="InterPro" id="IPR031704">
    <property type="entry name" value="Glyco_hydro_36_N"/>
</dbReference>
<dbReference type="Pfam" id="PF16874">
    <property type="entry name" value="Glyco_hydro_36C"/>
    <property type="match status" value="1"/>
</dbReference>
<keyword evidence="4" id="KW-0326">Glycosidase</keyword>
<comment type="catalytic activity">
    <reaction evidence="1">
        <text>Hydrolysis of terminal, non-reducing alpha-D-galactose residues in alpha-D-galactosides, including galactose oligosaccharides, galactomannans and galactolipids.</text>
        <dbReference type="EC" id="3.2.1.22"/>
    </reaction>
</comment>
<evidence type="ECO:0000256" key="1">
    <source>
        <dbReference type="ARBA" id="ARBA00001255"/>
    </source>
</evidence>
<dbReference type="InterPro" id="IPR013785">
    <property type="entry name" value="Aldolase_TIM"/>
</dbReference>
<dbReference type="Gene3D" id="3.20.20.70">
    <property type="entry name" value="Aldolase class I"/>
    <property type="match status" value="1"/>
</dbReference>
<dbReference type="Pfam" id="PF02065">
    <property type="entry name" value="Melibiase"/>
    <property type="match status" value="1"/>
</dbReference>
<dbReference type="CDD" id="cd14791">
    <property type="entry name" value="GH36"/>
    <property type="match status" value="1"/>
</dbReference>
<dbReference type="PANTHER" id="PTHR43053:SF3">
    <property type="entry name" value="ALPHA-GALACTOSIDASE C-RELATED"/>
    <property type="match status" value="1"/>
</dbReference>
<dbReference type="EMBL" id="MF988355">
    <property type="protein sequence ID" value="ATE86696.1"/>
    <property type="molecule type" value="mRNA"/>
</dbReference>
<dbReference type="InterPro" id="IPR031705">
    <property type="entry name" value="Glyco_hydro_36_C"/>
</dbReference>
<dbReference type="SMR" id="A0A291B0A1"/>
<evidence type="ECO:0000256" key="4">
    <source>
        <dbReference type="ARBA" id="ARBA00023295"/>
    </source>
</evidence>
<feature type="region of interest" description="Disordered" evidence="5">
    <location>
        <begin position="158"/>
        <end position="201"/>
    </location>
</feature>
<protein>
    <recommendedName>
        <fullName evidence="2">alpha-galactosidase</fullName>
        <ecNumber evidence="2">3.2.1.22</ecNumber>
    </recommendedName>
</protein>
<dbReference type="Pfam" id="PF08550">
    <property type="entry name" value="GATA_AreA"/>
    <property type="match status" value="1"/>
</dbReference>
<dbReference type="AlphaFoldDB" id="A0A291B0A1"/>
<dbReference type="InterPro" id="IPR017853">
    <property type="entry name" value="GH"/>
</dbReference>
<dbReference type="Gene3D" id="2.60.40.1180">
    <property type="entry name" value="Golgi alpha-mannosidase II"/>
    <property type="match status" value="1"/>
</dbReference>
<dbReference type="FunFam" id="3.20.20.70:FF:000118">
    <property type="entry name" value="Alpha-galactosidase"/>
    <property type="match status" value="1"/>
</dbReference>
<feature type="domain" description="Glycosyl hydrolase family 36 N-terminal" evidence="8">
    <location>
        <begin position="279"/>
        <end position="510"/>
    </location>
</feature>